<gene>
    <name evidence="5" type="ordered locus">Lbys_1617</name>
</gene>
<dbReference type="PANTHER" id="PTHR43320:SF2">
    <property type="entry name" value="2-DEHYDRO-3-DEOXYGLUCONOKINASE_2-DEHYDRO-3-DEOXYGALACTONOKINASE"/>
    <property type="match status" value="1"/>
</dbReference>
<dbReference type="GO" id="GO:0016301">
    <property type="term" value="F:kinase activity"/>
    <property type="evidence" value="ECO:0007669"/>
    <property type="project" value="UniProtKB-KW"/>
</dbReference>
<feature type="domain" description="Carbohydrate kinase PfkB" evidence="4">
    <location>
        <begin position="2"/>
        <end position="324"/>
    </location>
</feature>
<reference key="1">
    <citation type="submission" date="2010-11" db="EMBL/GenBank/DDBJ databases">
        <title>The complete genome of Leadbetterella byssophila DSM 17132.</title>
        <authorList>
            <consortium name="US DOE Joint Genome Institute (JGI-PGF)"/>
            <person name="Lucas S."/>
            <person name="Copeland A."/>
            <person name="Lapidus A."/>
            <person name="Glavina del Rio T."/>
            <person name="Dalin E."/>
            <person name="Tice H."/>
            <person name="Bruce D."/>
            <person name="Goodwin L."/>
            <person name="Pitluck S."/>
            <person name="Kyrpides N."/>
            <person name="Mavromatis K."/>
            <person name="Ivanova N."/>
            <person name="Teshima H."/>
            <person name="Brettin T."/>
            <person name="Detter J.C."/>
            <person name="Han C."/>
            <person name="Tapia R."/>
            <person name="Land M."/>
            <person name="Hauser L."/>
            <person name="Markowitz V."/>
            <person name="Cheng J.-F."/>
            <person name="Hugenholtz P."/>
            <person name="Woyke T."/>
            <person name="Wu D."/>
            <person name="Tindall B."/>
            <person name="Pomrenke H.G."/>
            <person name="Brambilla E."/>
            <person name="Klenk H.-P."/>
            <person name="Eisen J.A."/>
        </authorList>
    </citation>
    <scope>NUCLEOTIDE SEQUENCE [LARGE SCALE GENOMIC DNA]</scope>
    <source>
        <strain>DSM 17132</strain>
    </source>
</reference>
<evidence type="ECO:0000256" key="3">
    <source>
        <dbReference type="ARBA" id="ARBA00022777"/>
    </source>
</evidence>
<accession>E4RYS8</accession>
<dbReference type="AlphaFoldDB" id="E4RYS8"/>
<dbReference type="OrthoDB" id="9813569at2"/>
<dbReference type="HOGENOM" id="CLU_027634_0_1_10"/>
<dbReference type="STRING" id="649349.Lbys_1617"/>
<dbReference type="Gene3D" id="3.40.1190.20">
    <property type="match status" value="1"/>
</dbReference>
<dbReference type="PANTHER" id="PTHR43320">
    <property type="entry name" value="SUGAR KINASE"/>
    <property type="match status" value="1"/>
</dbReference>
<name>E4RYS8_LEAB4</name>
<dbReference type="Pfam" id="PF00294">
    <property type="entry name" value="PfkB"/>
    <property type="match status" value="1"/>
</dbReference>
<evidence type="ECO:0000313" key="6">
    <source>
        <dbReference type="Proteomes" id="UP000007435"/>
    </source>
</evidence>
<dbReference type="eggNOG" id="COG0524">
    <property type="taxonomic scope" value="Bacteria"/>
</dbReference>
<dbReference type="InterPro" id="IPR011611">
    <property type="entry name" value="PfkB_dom"/>
</dbReference>
<dbReference type="Proteomes" id="UP000007435">
    <property type="component" value="Chromosome"/>
</dbReference>
<dbReference type="CDD" id="cd01166">
    <property type="entry name" value="KdgK"/>
    <property type="match status" value="1"/>
</dbReference>
<dbReference type="RefSeq" id="WP_013408374.1">
    <property type="nucleotide sequence ID" value="NC_014655.1"/>
</dbReference>
<evidence type="ECO:0000259" key="4">
    <source>
        <dbReference type="Pfam" id="PF00294"/>
    </source>
</evidence>
<evidence type="ECO:0000256" key="1">
    <source>
        <dbReference type="ARBA" id="ARBA00010688"/>
    </source>
</evidence>
<dbReference type="EMBL" id="CP002305">
    <property type="protein sequence ID" value="ADQ17325.1"/>
    <property type="molecule type" value="Genomic_DNA"/>
</dbReference>
<keyword evidence="2" id="KW-0808">Transferase</keyword>
<comment type="similarity">
    <text evidence="1">Belongs to the carbohydrate kinase PfkB family.</text>
</comment>
<dbReference type="InterPro" id="IPR052700">
    <property type="entry name" value="Carb_kinase_PfkB-like"/>
</dbReference>
<dbReference type="InterPro" id="IPR029056">
    <property type="entry name" value="Ribokinase-like"/>
</dbReference>
<organism evidence="5 6">
    <name type="scientific">Leadbetterella byssophila (strain DSM 17132 / JCM 16389 / KACC 11308 / NBRC 106382 / 4M15)</name>
    <dbReference type="NCBI Taxonomy" id="649349"/>
    <lineage>
        <taxon>Bacteria</taxon>
        <taxon>Pseudomonadati</taxon>
        <taxon>Bacteroidota</taxon>
        <taxon>Cytophagia</taxon>
        <taxon>Cytophagales</taxon>
        <taxon>Leadbetterellaceae</taxon>
        <taxon>Leadbetterella</taxon>
    </lineage>
</organism>
<keyword evidence="6" id="KW-1185">Reference proteome</keyword>
<dbReference type="SUPFAM" id="SSF53613">
    <property type="entry name" value="Ribokinase-like"/>
    <property type="match status" value="1"/>
</dbReference>
<evidence type="ECO:0000313" key="5">
    <source>
        <dbReference type="EMBL" id="ADQ17325.1"/>
    </source>
</evidence>
<keyword evidence="3" id="KW-0418">Kinase</keyword>
<evidence type="ECO:0000256" key="2">
    <source>
        <dbReference type="ARBA" id="ARBA00022679"/>
    </source>
</evidence>
<proteinExistence type="inferred from homology"/>
<protein>
    <submittedName>
        <fullName evidence="5">PfkB domain protein</fullName>
    </submittedName>
</protein>
<reference evidence="5 6" key="2">
    <citation type="journal article" date="2011" name="Stand. Genomic Sci.">
        <title>Complete genome sequence of Leadbetterella byssophila type strain (4M15).</title>
        <authorList>
            <person name="Abt B."/>
            <person name="Teshima H."/>
            <person name="Lucas S."/>
            <person name="Lapidus A."/>
            <person name="Del Rio T.G."/>
            <person name="Nolan M."/>
            <person name="Tice H."/>
            <person name="Cheng J.F."/>
            <person name="Pitluck S."/>
            <person name="Liolios K."/>
            <person name="Pagani I."/>
            <person name="Ivanova N."/>
            <person name="Mavromatis K."/>
            <person name="Pati A."/>
            <person name="Tapia R."/>
            <person name="Han C."/>
            <person name="Goodwin L."/>
            <person name="Chen A."/>
            <person name="Palaniappan K."/>
            <person name="Land M."/>
            <person name="Hauser L."/>
            <person name="Chang Y.J."/>
            <person name="Jeffries C.D."/>
            <person name="Rohde M."/>
            <person name="Goker M."/>
            <person name="Tindall B.J."/>
            <person name="Detter J.C."/>
            <person name="Woyke T."/>
            <person name="Bristow J."/>
            <person name="Eisen J.A."/>
            <person name="Markowitz V."/>
            <person name="Hugenholtz P."/>
            <person name="Klenk H.P."/>
            <person name="Kyrpides N.C."/>
        </authorList>
    </citation>
    <scope>NUCLEOTIDE SEQUENCE [LARGE SCALE GENOMIC DNA]</scope>
    <source>
        <strain evidence="6">DSM 17132 / JCM 16389 / KACC 11308 / NBRC 106382 / 4M15</strain>
    </source>
</reference>
<sequence length="334" mass="36990">MVLTFGEILLRFSPRLGGVWIEESSFPVFVGGAELNAAQALAAWDVPVSYFSALPENGLSQDIVQYLQSKNIGTDKIHWGGERIGVYMLPQGADLKNAGVIYDRAHSSFSALRADDMDWDQLFDRVEYFHLSAISPALNQGVADLCIAAAKEAHSRGIKVTFDLNYRAKLWKYGKDPVEIVPQIIPYCYLVMGNIWAANTLLDIPIDGEVAQNKVGKEEYLQAGKESANELMNRYPNVQKVAYTFRFDTLPEGIEYYATLLSGNDFVDSPEFRVDHVVDKVGSGDCFMAGLLYGLVNQSTPQETINFAASAAFGKLQEYGDATSQSIEQILNRL</sequence>
<dbReference type="KEGG" id="lby:Lbys_1617"/>